<evidence type="ECO:0000313" key="4">
    <source>
        <dbReference type="EMBL" id="OGG48241.1"/>
    </source>
</evidence>
<dbReference type="GO" id="GO:0009103">
    <property type="term" value="P:lipopolysaccharide biosynthetic process"/>
    <property type="evidence" value="ECO:0007669"/>
    <property type="project" value="UniProtKB-KW"/>
</dbReference>
<sequence length="259" mass="28942">MTTKQKVLGIIPARLGSTRIPEKMLKDICGKPLIQRTVERSLKAKSLDALIVATDSEQIADFVRPLGVPVIMTPSELPTGSDRSAAATKLFTDFTPDIIATIWGDEPLYPANVIDGVVQLLLDDPDLQAGIAADKIKDEEMWREQSVVKVLTDLKNNVLSFSRAPVPYDYKNTHALDLYHVIGVMVTRREFLFQFLEMQQTPLEIREGVEQMRMLENGFRMRVTKGDYGSLGVNTPAELEEVRAMVAAREGRGNNEKNK</sequence>
<keyword evidence="3" id="KW-0448">Lipopolysaccharide biosynthesis</keyword>
<evidence type="ECO:0000256" key="1">
    <source>
        <dbReference type="ARBA" id="ARBA00022679"/>
    </source>
</evidence>
<dbReference type="GO" id="GO:0008690">
    <property type="term" value="F:3-deoxy-manno-octulosonate cytidylyltransferase activity"/>
    <property type="evidence" value="ECO:0007669"/>
    <property type="project" value="InterPro"/>
</dbReference>
<dbReference type="NCBIfam" id="NF003952">
    <property type="entry name" value="PRK05450.1-5"/>
    <property type="match status" value="1"/>
</dbReference>
<dbReference type="InterPro" id="IPR029044">
    <property type="entry name" value="Nucleotide-diphossugar_trans"/>
</dbReference>
<reference evidence="4 5" key="1">
    <citation type="journal article" date="2016" name="Nat. Commun.">
        <title>Thousands of microbial genomes shed light on interconnected biogeochemical processes in an aquifer system.</title>
        <authorList>
            <person name="Anantharaman K."/>
            <person name="Brown C.T."/>
            <person name="Hug L.A."/>
            <person name="Sharon I."/>
            <person name="Castelle C.J."/>
            <person name="Probst A.J."/>
            <person name="Thomas B.C."/>
            <person name="Singh A."/>
            <person name="Wilkins M.J."/>
            <person name="Karaoz U."/>
            <person name="Brodie E.L."/>
            <person name="Williams K.H."/>
            <person name="Hubbard S.S."/>
            <person name="Banfield J.F."/>
        </authorList>
    </citation>
    <scope>NUCLEOTIDE SEQUENCE [LARGE SCALE GENOMIC DNA]</scope>
</reference>
<dbReference type="GO" id="GO:0005829">
    <property type="term" value="C:cytosol"/>
    <property type="evidence" value="ECO:0007669"/>
    <property type="project" value="TreeGrafter"/>
</dbReference>
<dbReference type="CDD" id="cd02517">
    <property type="entry name" value="CMP-KDO-Synthetase"/>
    <property type="match status" value="1"/>
</dbReference>
<dbReference type="STRING" id="1798481.A2678_01500"/>
<dbReference type="Pfam" id="PF02348">
    <property type="entry name" value="CTP_transf_3"/>
    <property type="match status" value="1"/>
</dbReference>
<dbReference type="EMBL" id="MFKU01000016">
    <property type="protein sequence ID" value="OGG48241.1"/>
    <property type="molecule type" value="Genomic_DNA"/>
</dbReference>
<dbReference type="PANTHER" id="PTHR42866">
    <property type="entry name" value="3-DEOXY-MANNO-OCTULOSONATE CYTIDYLYLTRANSFERASE"/>
    <property type="match status" value="1"/>
</dbReference>
<dbReference type="PANTHER" id="PTHR42866:SF2">
    <property type="entry name" value="3-DEOXY-MANNO-OCTULOSONATE CYTIDYLYLTRANSFERASE, MITOCHONDRIAL"/>
    <property type="match status" value="1"/>
</dbReference>
<evidence type="ECO:0000256" key="2">
    <source>
        <dbReference type="ARBA" id="ARBA00022695"/>
    </source>
</evidence>
<keyword evidence="1" id="KW-0808">Transferase</keyword>
<keyword evidence="2" id="KW-0548">Nucleotidyltransferase</keyword>
<dbReference type="InterPro" id="IPR003329">
    <property type="entry name" value="Cytidylyl_trans"/>
</dbReference>
<accession>A0A1F6CGY3</accession>
<evidence type="ECO:0000256" key="3">
    <source>
        <dbReference type="ARBA" id="ARBA00022985"/>
    </source>
</evidence>
<dbReference type="Proteomes" id="UP000178815">
    <property type="component" value="Unassembled WGS sequence"/>
</dbReference>
<protein>
    <recommendedName>
        <fullName evidence="6">3-deoxy-manno-octulosonate cytidylyltransferase</fullName>
    </recommendedName>
</protein>
<name>A0A1F6CGY3_9BACT</name>
<dbReference type="SUPFAM" id="SSF53448">
    <property type="entry name" value="Nucleotide-diphospho-sugar transferases"/>
    <property type="match status" value="1"/>
</dbReference>
<evidence type="ECO:0000313" key="5">
    <source>
        <dbReference type="Proteomes" id="UP000178815"/>
    </source>
</evidence>
<gene>
    <name evidence="4" type="ORF">A2678_01500</name>
</gene>
<evidence type="ECO:0008006" key="6">
    <source>
        <dbReference type="Google" id="ProtNLM"/>
    </source>
</evidence>
<dbReference type="Gene3D" id="3.90.550.10">
    <property type="entry name" value="Spore Coat Polysaccharide Biosynthesis Protein SpsA, Chain A"/>
    <property type="match status" value="1"/>
</dbReference>
<dbReference type="AlphaFoldDB" id="A0A1F6CGY3"/>
<organism evidence="4 5">
    <name type="scientific">Candidatus Kaiserbacteria bacterium RIFCSPHIGHO2_01_FULL_53_31</name>
    <dbReference type="NCBI Taxonomy" id="1798481"/>
    <lineage>
        <taxon>Bacteria</taxon>
        <taxon>Candidatus Kaiseribacteriota</taxon>
    </lineage>
</organism>
<proteinExistence type="predicted"/>
<dbReference type="InterPro" id="IPR004528">
    <property type="entry name" value="KdsB"/>
</dbReference>
<comment type="caution">
    <text evidence="4">The sequence shown here is derived from an EMBL/GenBank/DDBJ whole genome shotgun (WGS) entry which is preliminary data.</text>
</comment>